<dbReference type="PANTHER" id="PTHR10281:SF106">
    <property type="entry name" value="IP06960P-RELATED"/>
    <property type="match status" value="1"/>
</dbReference>
<keyword evidence="7" id="KW-1185">Reference proteome</keyword>
<gene>
    <name evidence="6" type="ORF">B4U79_10949</name>
    <name evidence="5" type="ORF">B4U79_12120</name>
</gene>
<dbReference type="STRING" id="1965070.A0A3S3S0T2"/>
<dbReference type="InterPro" id="IPR001199">
    <property type="entry name" value="Cyt_B5-like_heme/steroid-bd"/>
</dbReference>
<dbReference type="EMBL" id="NCKU01003397">
    <property type="protein sequence ID" value="RWS07591.1"/>
    <property type="molecule type" value="Genomic_DNA"/>
</dbReference>
<dbReference type="InterPro" id="IPR036400">
    <property type="entry name" value="Cyt_B5-like_heme/steroid_sf"/>
</dbReference>
<comment type="caution">
    <text evidence="5">The sequence shown here is derived from an EMBL/GenBank/DDBJ whole genome shotgun (WGS) entry which is preliminary data.</text>
</comment>
<dbReference type="OrthoDB" id="547796at2759"/>
<dbReference type="AlphaFoldDB" id="A0A3S3S0T2"/>
<dbReference type="PANTHER" id="PTHR10281">
    <property type="entry name" value="MEMBRANE-ASSOCIATED PROGESTERONE RECEPTOR COMPONENT-RELATED"/>
    <property type="match status" value="1"/>
</dbReference>
<evidence type="ECO:0000256" key="1">
    <source>
        <dbReference type="ARBA" id="ARBA00038357"/>
    </source>
</evidence>
<keyword evidence="5" id="KW-0675">Receptor</keyword>
<evidence type="ECO:0000256" key="3">
    <source>
        <dbReference type="SAM" id="Phobius"/>
    </source>
</evidence>
<dbReference type="EMBL" id="NCKU01003395">
    <property type="protein sequence ID" value="RWS07601.1"/>
    <property type="molecule type" value="Genomic_DNA"/>
</dbReference>
<evidence type="ECO:0000313" key="7">
    <source>
        <dbReference type="Proteomes" id="UP000285301"/>
    </source>
</evidence>
<dbReference type="GO" id="GO:0016020">
    <property type="term" value="C:membrane"/>
    <property type="evidence" value="ECO:0007669"/>
    <property type="project" value="TreeGrafter"/>
</dbReference>
<dbReference type="Pfam" id="PF00173">
    <property type="entry name" value="Cyt-b5"/>
    <property type="match status" value="1"/>
</dbReference>
<sequence length="193" mass="21800">MEQESAAKVSGNEWSFSAFLGEFFSSPLNVVLSLICAYLIYRLLKRNSSDDNEEYEVIKIPPPLPKHDMTLEELRNYDGKGEDGRICIGVNGKVYDCSKGRKFYGPDGPYAAFAGRDATRALADFDVSAVKDEWDDNLDLTPSQKASVQEWEMQFSERYELVGRLVKELKDDSDSEKKDSEASDKVGEEQKDQ</sequence>
<dbReference type="FunFam" id="3.10.120.10:FF:000003">
    <property type="entry name" value="membrane-associated progesterone receptor component 1"/>
    <property type="match status" value="1"/>
</dbReference>
<protein>
    <submittedName>
        <fullName evidence="5">Membrane-associated progesterone receptor component 2-like protein</fullName>
    </submittedName>
</protein>
<reference evidence="5" key="2">
    <citation type="submission" date="2018-11" db="EMBL/GenBank/DDBJ databases">
        <title>Trombidioid mite genomics.</title>
        <authorList>
            <person name="Dong X."/>
        </authorList>
    </citation>
    <scope>NUCLEOTIDE SEQUENCE</scope>
    <source>
        <strain evidence="5">UoL-WK</strain>
    </source>
</reference>
<evidence type="ECO:0000259" key="4">
    <source>
        <dbReference type="SMART" id="SM01117"/>
    </source>
</evidence>
<accession>A0A3S3S0T2</accession>
<dbReference type="GO" id="GO:0005783">
    <property type="term" value="C:endoplasmic reticulum"/>
    <property type="evidence" value="ECO:0007669"/>
    <property type="project" value="TreeGrafter"/>
</dbReference>
<feature type="region of interest" description="Disordered" evidence="2">
    <location>
        <begin position="170"/>
        <end position="193"/>
    </location>
</feature>
<dbReference type="SMART" id="SM01117">
    <property type="entry name" value="Cyt-b5"/>
    <property type="match status" value="1"/>
</dbReference>
<dbReference type="Proteomes" id="UP000285301">
    <property type="component" value="Unassembled WGS sequence"/>
</dbReference>
<feature type="domain" description="Cytochrome b5 heme-binding" evidence="4">
    <location>
        <begin position="69"/>
        <end position="166"/>
    </location>
</feature>
<organism evidence="5 7">
    <name type="scientific">Dinothrombium tinctorium</name>
    <dbReference type="NCBI Taxonomy" id="1965070"/>
    <lineage>
        <taxon>Eukaryota</taxon>
        <taxon>Metazoa</taxon>
        <taxon>Ecdysozoa</taxon>
        <taxon>Arthropoda</taxon>
        <taxon>Chelicerata</taxon>
        <taxon>Arachnida</taxon>
        <taxon>Acari</taxon>
        <taxon>Acariformes</taxon>
        <taxon>Trombidiformes</taxon>
        <taxon>Prostigmata</taxon>
        <taxon>Anystina</taxon>
        <taxon>Parasitengona</taxon>
        <taxon>Trombidioidea</taxon>
        <taxon>Trombidiidae</taxon>
        <taxon>Dinothrombium</taxon>
    </lineage>
</organism>
<evidence type="ECO:0000313" key="5">
    <source>
        <dbReference type="EMBL" id="RWS07591.1"/>
    </source>
</evidence>
<comment type="similarity">
    <text evidence="1">Belongs to the cytochrome b5 family. MAPR subfamily.</text>
</comment>
<name>A0A3S3S0T2_9ACAR</name>
<dbReference type="SUPFAM" id="SSF55856">
    <property type="entry name" value="Cytochrome b5-like heme/steroid binding domain"/>
    <property type="match status" value="1"/>
</dbReference>
<keyword evidence="3" id="KW-1133">Transmembrane helix</keyword>
<evidence type="ECO:0000313" key="6">
    <source>
        <dbReference type="EMBL" id="RWS07601.1"/>
    </source>
</evidence>
<evidence type="ECO:0000256" key="2">
    <source>
        <dbReference type="SAM" id="MobiDB-lite"/>
    </source>
</evidence>
<dbReference type="Gene3D" id="3.10.120.10">
    <property type="entry name" value="Cytochrome b5-like heme/steroid binding domain"/>
    <property type="match status" value="1"/>
</dbReference>
<keyword evidence="3" id="KW-0472">Membrane</keyword>
<dbReference type="InterPro" id="IPR050577">
    <property type="entry name" value="MAPR/NEUFC/NENF-like"/>
</dbReference>
<reference evidence="5 7" key="1">
    <citation type="journal article" date="2018" name="Gigascience">
        <title>Genomes of trombidid mites reveal novel predicted allergens and laterally-transferred genes associated with secondary metabolism.</title>
        <authorList>
            <person name="Dong X."/>
            <person name="Chaisiri K."/>
            <person name="Xia D."/>
            <person name="Armstrong S.D."/>
            <person name="Fang Y."/>
            <person name="Donnelly M.J."/>
            <person name="Kadowaki T."/>
            <person name="McGarry J.W."/>
            <person name="Darby A.C."/>
            <person name="Makepeace B.L."/>
        </authorList>
    </citation>
    <scope>NUCLEOTIDE SEQUENCE [LARGE SCALE GENOMIC DNA]</scope>
    <source>
        <strain evidence="5">UoL-WK</strain>
    </source>
</reference>
<proteinExistence type="inferred from homology"/>
<feature type="transmembrane region" description="Helical" evidence="3">
    <location>
        <begin position="23"/>
        <end position="41"/>
    </location>
</feature>
<keyword evidence="3" id="KW-0812">Transmembrane</keyword>